<dbReference type="GO" id="GO:0005634">
    <property type="term" value="C:nucleus"/>
    <property type="evidence" value="ECO:0007669"/>
    <property type="project" value="UniProtKB-SubCell"/>
</dbReference>
<dbReference type="PANTHER" id="PTHR21575">
    <property type="entry name" value="PROTEIN HID1"/>
    <property type="match status" value="1"/>
</dbReference>
<dbReference type="InterPro" id="IPR047348">
    <property type="entry name" value="XRCC3-like_C"/>
</dbReference>
<dbReference type="SUPFAM" id="SSF52540">
    <property type="entry name" value="P-loop containing nucleoside triphosphate hydrolases"/>
    <property type="match status" value="1"/>
</dbReference>
<comment type="caution">
    <text evidence="9">The sequence shown here is derived from an EMBL/GenBank/DDBJ whole genome shotgun (WGS) entry which is preliminary data.</text>
</comment>
<evidence type="ECO:0000313" key="9">
    <source>
        <dbReference type="EMBL" id="THH14321.1"/>
    </source>
</evidence>
<dbReference type="GO" id="GO:0006281">
    <property type="term" value="P:DNA repair"/>
    <property type="evidence" value="ECO:0007669"/>
    <property type="project" value="UniProtKB-KW"/>
</dbReference>
<feature type="compositionally biased region" description="Basic and acidic residues" evidence="7">
    <location>
        <begin position="759"/>
        <end position="771"/>
    </location>
</feature>
<evidence type="ECO:0000256" key="6">
    <source>
        <dbReference type="ARBA" id="ARBA00023242"/>
    </source>
</evidence>
<dbReference type="GO" id="GO:0006310">
    <property type="term" value="P:DNA recombination"/>
    <property type="evidence" value="ECO:0007669"/>
    <property type="project" value="UniProtKB-ARBA"/>
</dbReference>
<dbReference type="Pfam" id="PF12722">
    <property type="entry name" value="Hid1"/>
    <property type="match status" value="1"/>
</dbReference>
<dbReference type="GO" id="GO:0003677">
    <property type="term" value="F:DNA binding"/>
    <property type="evidence" value="ECO:0007669"/>
    <property type="project" value="InterPro"/>
</dbReference>
<dbReference type="GO" id="GO:0000138">
    <property type="term" value="C:Golgi trans cisterna"/>
    <property type="evidence" value="ECO:0007669"/>
    <property type="project" value="TreeGrafter"/>
</dbReference>
<dbReference type="InterPro" id="IPR027417">
    <property type="entry name" value="P-loop_NTPase"/>
</dbReference>
<dbReference type="GO" id="GO:0005524">
    <property type="term" value="F:ATP binding"/>
    <property type="evidence" value="ECO:0007669"/>
    <property type="project" value="UniProtKB-KW"/>
</dbReference>
<evidence type="ECO:0000256" key="4">
    <source>
        <dbReference type="ARBA" id="ARBA00022840"/>
    </source>
</evidence>
<dbReference type="InterPro" id="IPR026705">
    <property type="entry name" value="Hid-1/Ecm30"/>
</dbReference>
<reference evidence="9 10" key="1">
    <citation type="submission" date="2019-02" db="EMBL/GenBank/DDBJ databases">
        <title>Genome sequencing of the rare red list fungi Bondarzewia mesenterica.</title>
        <authorList>
            <person name="Buettner E."/>
            <person name="Kellner H."/>
        </authorList>
    </citation>
    <scope>NUCLEOTIDE SEQUENCE [LARGE SCALE GENOMIC DNA]</scope>
    <source>
        <strain evidence="9 10">DSM 108281</strain>
    </source>
</reference>
<feature type="compositionally biased region" description="Basic and acidic residues" evidence="7">
    <location>
        <begin position="712"/>
        <end position="722"/>
    </location>
</feature>
<keyword evidence="10" id="KW-1185">Reference proteome</keyword>
<feature type="region of interest" description="Disordered" evidence="7">
    <location>
        <begin position="180"/>
        <end position="211"/>
    </location>
</feature>
<organism evidence="9 10">
    <name type="scientific">Bondarzewia mesenterica</name>
    <dbReference type="NCBI Taxonomy" id="1095465"/>
    <lineage>
        <taxon>Eukaryota</taxon>
        <taxon>Fungi</taxon>
        <taxon>Dikarya</taxon>
        <taxon>Basidiomycota</taxon>
        <taxon>Agaricomycotina</taxon>
        <taxon>Agaricomycetes</taxon>
        <taxon>Russulales</taxon>
        <taxon>Bondarzewiaceae</taxon>
        <taxon>Bondarzewia</taxon>
    </lineage>
</organism>
<dbReference type="GO" id="GO:0140664">
    <property type="term" value="F:ATP-dependent DNA damage sensor activity"/>
    <property type="evidence" value="ECO:0007669"/>
    <property type="project" value="InterPro"/>
</dbReference>
<keyword evidence="4" id="KW-0067">ATP-binding</keyword>
<keyword evidence="6" id="KW-0539">Nucleus</keyword>
<dbReference type="InterPro" id="IPR013632">
    <property type="entry name" value="Rad51_C"/>
</dbReference>
<sequence>MFAKIPTKLSAPFNLLGDEAKLGFRSQPTGIAKLATTRNIPQTDTYWDQFTVLFDSPSDVFSLISPNDIRRALLEAPENVATLIRVITLRLFNLVSDHTFPSPTTAYVTTFASSFIKTGASERNTTKEVLNCIRVLQRVLPVVFEIDSESNIFEQEIFWKKEVVEGRDSREEMEQVPQFVIEDDDDDAHDSEGSPSQSRAEQASPAKPTSKKALPSLAERLFSCLVDLLFCCGFTLPSKIQVDHYKINYIIWEKGVGSTVDPGPSQAYDTNKSEVLRLLLILLSRQIYIPPSSLFSVPSLYTLHFVQNTPRRDVLTVLCSLLNTAMNSSQPYNFSVVGGVTGRLPYNHLVFKGEDPRASLVGTCFQVLCVLLDFQSGSARDVLVGTGENQSCAPTPRTNAFRYFLAKLHRTQDFSFIVDGTLGILEQQMASINGLLPGSRRSVPYLVETIVFFWKMIELNKKFRAYLLNLDKSMDIVAYLLCCALEIKDKPQQHGLCRALSYIIQTLSAESAFGLMLTFPLKASHVPAKWNIGGAAADFMINAVYNIVATTSGALNSIYPALIIALSNAAPYFKHLNLNSSTRLIQLFTAFSNPVFLLADEGHPRLLFFMLEAFNAVIAHHLSENANLIFGILRAHKTFEDLGTFTLAGGLREVRRIQLAKEEQARKADAKGKNRAEGEHEQPHEEKQRLLERENSSALGLSSRMQSADSLTEVRVDPRDPPSADGAGAVEEPTSVQPLMSPTTESLPSGAGTPSAISEKAKGKMKERRSVSLDTDASLDRVAATGVGRNGFVPTQEWVTSWQQGLPLDIVMLVVSELMPKVQELQASGKPNTTAAIIDFLSHASLKHVLPPPPPLNSRRFIASRFVSFALSLYSSEFPVVRKFYCMAVLLDMGWRAVYFFLLFMSLYERERAHCATDAFRFPRATAACAMPPSALEQHVSRLLAVYRSQSQGLRMLPAYLYQPNRLNANHPPHITGRDHCNPQSCSQESPADFLLLPPQDLAKKCRMTLPEARNIVDIVCKALDRPPRLLKDIEEEGNELFTSGDATLDDLLGGGIRTGVVWELVGEGNPAFSASGKTQLALQLSLMVQLPQSAGGLSGSACFMTTYSGLPTTRLVEIMRENPIMSSASSASSTLSNIHTVETKSIEILRHVLRTSIHELMRGSFAPGKPPVKLLVIDCLAEAISDGRASTAQLAERSRNLSEISTMLHSLASRYRIAIVVVNNVVDVWDRKPGADRGARGDLIYADQARFFNSAGSMTAEDKKSAALGLAWANQVNVRIMLTRTERRRHIDDPEDREPKRRRVEGTPTQRAVQVQPALVRRLTIIFSSISRPGSLDFIISAKGIATTRDEASFSPLSSGSQAPSSASHVSQGSSPAQVRPLMAEVSPLDVADAENNLQATPEEGHEEDEEEAYWKEFEDDHAFPQ</sequence>
<dbReference type="EMBL" id="SGPL01000285">
    <property type="protein sequence ID" value="THH14321.1"/>
    <property type="molecule type" value="Genomic_DNA"/>
</dbReference>
<accession>A0A4S4LRW6</accession>
<dbReference type="OrthoDB" id="432953at2759"/>
<comment type="subcellular location">
    <subcellularLocation>
        <location evidence="1">Nucleus</location>
    </subcellularLocation>
</comment>
<evidence type="ECO:0000256" key="7">
    <source>
        <dbReference type="SAM" id="MobiDB-lite"/>
    </source>
</evidence>
<feature type="compositionally biased region" description="Low complexity" evidence="7">
    <location>
        <begin position="1354"/>
        <end position="1372"/>
    </location>
</feature>
<dbReference type="Gene3D" id="3.40.50.300">
    <property type="entry name" value="P-loop containing nucleotide triphosphate hydrolases"/>
    <property type="match status" value="1"/>
</dbReference>
<feature type="compositionally biased region" description="Polar residues" evidence="7">
    <location>
        <begin position="696"/>
        <end position="710"/>
    </location>
</feature>
<dbReference type="CDD" id="cd19491">
    <property type="entry name" value="XRCC3"/>
    <property type="match status" value="1"/>
</dbReference>
<feature type="compositionally biased region" description="Basic and acidic residues" evidence="7">
    <location>
        <begin position="1414"/>
        <end position="1427"/>
    </location>
</feature>
<evidence type="ECO:0000313" key="10">
    <source>
        <dbReference type="Proteomes" id="UP000310158"/>
    </source>
</evidence>
<evidence type="ECO:0000256" key="1">
    <source>
        <dbReference type="ARBA" id="ARBA00004123"/>
    </source>
</evidence>
<keyword evidence="5" id="KW-0234">DNA repair</keyword>
<dbReference type="Pfam" id="PF08423">
    <property type="entry name" value="Rad51"/>
    <property type="match status" value="1"/>
</dbReference>
<dbReference type="Proteomes" id="UP000310158">
    <property type="component" value="Unassembled WGS sequence"/>
</dbReference>
<keyword evidence="2" id="KW-0547">Nucleotide-binding</keyword>
<dbReference type="GO" id="GO:0005797">
    <property type="term" value="C:Golgi medial cisterna"/>
    <property type="evidence" value="ECO:0007669"/>
    <property type="project" value="TreeGrafter"/>
</dbReference>
<dbReference type="PROSITE" id="PS50162">
    <property type="entry name" value="RECA_2"/>
    <property type="match status" value="1"/>
</dbReference>
<feature type="region of interest" description="Disordered" evidence="7">
    <location>
        <begin position="662"/>
        <end position="773"/>
    </location>
</feature>
<gene>
    <name evidence="9" type="ORF">EW146_g5993</name>
</gene>
<evidence type="ECO:0000256" key="3">
    <source>
        <dbReference type="ARBA" id="ARBA00022763"/>
    </source>
</evidence>
<feature type="region of interest" description="Disordered" evidence="7">
    <location>
        <begin position="1288"/>
        <end position="1314"/>
    </location>
</feature>
<dbReference type="GO" id="GO:0061982">
    <property type="term" value="P:meiosis I cell cycle process"/>
    <property type="evidence" value="ECO:0007669"/>
    <property type="project" value="UniProtKB-ARBA"/>
</dbReference>
<feature type="compositionally biased region" description="Basic and acidic residues" evidence="7">
    <location>
        <begin position="662"/>
        <end position="695"/>
    </location>
</feature>
<dbReference type="PANTHER" id="PTHR21575:SF12">
    <property type="entry name" value="PROTEIN HID1"/>
    <property type="match status" value="1"/>
</dbReference>
<name>A0A4S4LRW6_9AGAM</name>
<protein>
    <recommendedName>
        <fullName evidence="8">RecA family profile 1 domain-containing protein</fullName>
    </recommendedName>
</protein>
<evidence type="ECO:0000256" key="5">
    <source>
        <dbReference type="ARBA" id="ARBA00023204"/>
    </source>
</evidence>
<dbReference type="GO" id="GO:0016020">
    <property type="term" value="C:membrane"/>
    <property type="evidence" value="ECO:0007669"/>
    <property type="project" value="TreeGrafter"/>
</dbReference>
<dbReference type="InterPro" id="IPR020588">
    <property type="entry name" value="RecA_ATP-bd"/>
</dbReference>
<evidence type="ECO:0000256" key="2">
    <source>
        <dbReference type="ARBA" id="ARBA00022741"/>
    </source>
</evidence>
<feature type="region of interest" description="Disordered" evidence="7">
    <location>
        <begin position="1353"/>
        <end position="1427"/>
    </location>
</feature>
<keyword evidence="3" id="KW-0227">DNA damage</keyword>
<proteinExistence type="predicted"/>
<evidence type="ECO:0000259" key="8">
    <source>
        <dbReference type="PROSITE" id="PS50162"/>
    </source>
</evidence>
<feature type="compositionally biased region" description="Polar residues" evidence="7">
    <location>
        <begin position="734"/>
        <end position="747"/>
    </location>
</feature>
<feature type="domain" description="RecA family profile 1" evidence="8">
    <location>
        <begin position="1038"/>
        <end position="1226"/>
    </location>
</feature>